<dbReference type="EMBL" id="NMQU01000148">
    <property type="protein sequence ID" value="OXM43451.1"/>
    <property type="molecule type" value="Genomic_DNA"/>
</dbReference>
<gene>
    <name evidence="1" type="ORF">CFP75_38410</name>
</gene>
<dbReference type="Proteomes" id="UP000215563">
    <property type="component" value="Unassembled WGS sequence"/>
</dbReference>
<evidence type="ECO:0000313" key="2">
    <source>
        <dbReference type="Proteomes" id="UP000215563"/>
    </source>
</evidence>
<accession>A0A229RAH2</accession>
<comment type="caution">
    <text evidence="1">The sequence shown here is derived from an EMBL/GenBank/DDBJ whole genome shotgun (WGS) entry which is preliminary data.</text>
</comment>
<proteinExistence type="predicted"/>
<name>A0A229RAH2_AMYAL</name>
<evidence type="ECO:0000313" key="1">
    <source>
        <dbReference type="EMBL" id="OXM43451.1"/>
    </source>
</evidence>
<dbReference type="AlphaFoldDB" id="A0A229RAH2"/>
<reference evidence="1 2" key="1">
    <citation type="submission" date="2017-07" db="EMBL/GenBank/DDBJ databases">
        <title>Amycolatopsis alba DSM 44262 Genome sequencing and assembly.</title>
        <authorList>
            <person name="Kaur N."/>
            <person name="Mayilraj S."/>
        </authorList>
    </citation>
    <scope>NUCLEOTIDE SEQUENCE [LARGE SCALE GENOMIC DNA]</scope>
    <source>
        <strain evidence="1 2">DSM 44262</strain>
    </source>
</reference>
<organism evidence="1 2">
    <name type="scientific">Amycolatopsis alba DSM 44262</name>
    <dbReference type="NCBI Taxonomy" id="1125972"/>
    <lineage>
        <taxon>Bacteria</taxon>
        <taxon>Bacillati</taxon>
        <taxon>Actinomycetota</taxon>
        <taxon>Actinomycetes</taxon>
        <taxon>Pseudonocardiales</taxon>
        <taxon>Pseudonocardiaceae</taxon>
        <taxon>Amycolatopsis</taxon>
    </lineage>
</organism>
<sequence length="181" mass="18866">MVSVVFLRGSLVGVVVALPDPAAETVMTAAVALPWPDVPGRTVRFPLLPPEPLTVVLPSRHLAENGPTVVPPTRTLATVASAIPAPALTLIPLATTAPDLVETDPPPVLTAPPLDTVGCVARDSAPLTEMPLAAEMVSACAGVRHEVVPAARNAPMLRPVSMMRALTRWKVVVVMVGSFCR</sequence>
<keyword evidence="2" id="KW-1185">Reference proteome</keyword>
<protein>
    <submittedName>
        <fullName evidence="1">Uncharacterized protein</fullName>
    </submittedName>
</protein>